<accession>A0ACC0D4Y1</accession>
<comment type="caution">
    <text evidence="1">The sequence shown here is derived from an EMBL/GenBank/DDBJ whole genome shotgun (WGS) entry which is preliminary data.</text>
</comment>
<dbReference type="Proteomes" id="UP001497680">
    <property type="component" value="Unassembled WGS sequence"/>
</dbReference>
<proteinExistence type="predicted"/>
<dbReference type="EMBL" id="MU394306">
    <property type="protein sequence ID" value="KAI6087635.1"/>
    <property type="molecule type" value="Genomic_DNA"/>
</dbReference>
<evidence type="ECO:0000313" key="2">
    <source>
        <dbReference type="Proteomes" id="UP001497680"/>
    </source>
</evidence>
<reference evidence="1 2" key="1">
    <citation type="journal article" date="2022" name="New Phytol.">
        <title>Ecological generalism drives hyperdiversity of secondary metabolite gene clusters in xylarialean endophytes.</title>
        <authorList>
            <person name="Franco M.E.E."/>
            <person name="Wisecaver J.H."/>
            <person name="Arnold A.E."/>
            <person name="Ju Y.M."/>
            <person name="Slot J.C."/>
            <person name="Ahrendt S."/>
            <person name="Moore L.P."/>
            <person name="Eastman K.E."/>
            <person name="Scott K."/>
            <person name="Konkel Z."/>
            <person name="Mondo S.J."/>
            <person name="Kuo A."/>
            <person name="Hayes R.D."/>
            <person name="Haridas S."/>
            <person name="Andreopoulos B."/>
            <person name="Riley R."/>
            <person name="LaButti K."/>
            <person name="Pangilinan J."/>
            <person name="Lipzen A."/>
            <person name="Amirebrahimi M."/>
            <person name="Yan J."/>
            <person name="Adam C."/>
            <person name="Keymanesh K."/>
            <person name="Ng V."/>
            <person name="Louie K."/>
            <person name="Northen T."/>
            <person name="Drula E."/>
            <person name="Henrissat B."/>
            <person name="Hsieh H.M."/>
            <person name="Youens-Clark K."/>
            <person name="Lutzoni F."/>
            <person name="Miadlikowska J."/>
            <person name="Eastwood D.C."/>
            <person name="Hamelin R.C."/>
            <person name="Grigoriev I.V."/>
            <person name="U'Ren J.M."/>
        </authorList>
    </citation>
    <scope>NUCLEOTIDE SEQUENCE [LARGE SCALE GENOMIC DNA]</scope>
    <source>
        <strain evidence="1 2">ER1909</strain>
    </source>
</reference>
<sequence length="353" mass="40577">MPLQIPHPNIPLHLYRHMLREATYLPPLCRPWITSRIQARFRDCCDTENPNFYIKEAHQKLRYLRSANTGHIERLRHLCFLATGRVGKRRRLLGRAELSTLPATSSAELDEMAKHASEKQRDPDWMDNWSIEKVKAIAFSQSSQQDADWPHRMRKGVDPMRELPTENCFGRPISEKLIRNKLKKHWAAILRQLLPPLPQGEWDQLGVMARGEADSQHYIIPARRPVAMPISQPPSASSEAQTSSWKDFVTAPVRSLERGSSRSMKSLTGDEDKDPRGRGRPTGLRVLNRRKLCRGIYSRIWRASPQLDKNPRSGKWTVTWGGQEHQPLSPPRKKDLQFFQGIDKTGEPVQSVS</sequence>
<evidence type="ECO:0000313" key="1">
    <source>
        <dbReference type="EMBL" id="KAI6087635.1"/>
    </source>
</evidence>
<protein>
    <submittedName>
        <fullName evidence="1">Uncharacterized protein</fullName>
    </submittedName>
</protein>
<gene>
    <name evidence="1" type="ORF">F4821DRAFT_101897</name>
</gene>
<name>A0ACC0D4Y1_9PEZI</name>
<keyword evidence="2" id="KW-1185">Reference proteome</keyword>
<organism evidence="1 2">
    <name type="scientific">Hypoxylon rubiginosum</name>
    <dbReference type="NCBI Taxonomy" id="110542"/>
    <lineage>
        <taxon>Eukaryota</taxon>
        <taxon>Fungi</taxon>
        <taxon>Dikarya</taxon>
        <taxon>Ascomycota</taxon>
        <taxon>Pezizomycotina</taxon>
        <taxon>Sordariomycetes</taxon>
        <taxon>Xylariomycetidae</taxon>
        <taxon>Xylariales</taxon>
        <taxon>Hypoxylaceae</taxon>
        <taxon>Hypoxylon</taxon>
    </lineage>
</organism>